<evidence type="ECO:0000313" key="3">
    <source>
        <dbReference type="EMBL" id="GAA3038857.1"/>
    </source>
</evidence>
<reference evidence="4" key="1">
    <citation type="journal article" date="2019" name="Int. J. Syst. Evol. Microbiol.">
        <title>The Global Catalogue of Microorganisms (GCM) 10K type strain sequencing project: providing services to taxonomists for standard genome sequencing and annotation.</title>
        <authorList>
            <consortium name="The Broad Institute Genomics Platform"/>
            <consortium name="The Broad Institute Genome Sequencing Center for Infectious Disease"/>
            <person name="Wu L."/>
            <person name="Ma J."/>
        </authorList>
    </citation>
    <scope>NUCLEOTIDE SEQUENCE [LARGE SCALE GENOMIC DNA]</scope>
    <source>
        <strain evidence="4">JCM 14234</strain>
    </source>
</reference>
<dbReference type="EMBL" id="BAAAVS010000024">
    <property type="protein sequence ID" value="GAA3038857.1"/>
    <property type="molecule type" value="Genomic_DNA"/>
</dbReference>
<dbReference type="InterPro" id="IPR010610">
    <property type="entry name" value="EryCIII-like_C"/>
</dbReference>
<dbReference type="PANTHER" id="PTHR21015:SF22">
    <property type="entry name" value="GLYCOSYLTRANSFERASE"/>
    <property type="match status" value="1"/>
</dbReference>
<proteinExistence type="predicted"/>
<dbReference type="SUPFAM" id="SSF53756">
    <property type="entry name" value="UDP-Glycosyltransferase/glycogen phosphorylase"/>
    <property type="match status" value="1"/>
</dbReference>
<keyword evidence="1" id="KW-0808">Transferase</keyword>
<evidence type="ECO:0000256" key="1">
    <source>
        <dbReference type="ARBA" id="ARBA00022679"/>
    </source>
</evidence>
<organism evidence="3 4">
    <name type="scientific">Gordonia defluvii</name>
    <dbReference type="NCBI Taxonomy" id="283718"/>
    <lineage>
        <taxon>Bacteria</taxon>
        <taxon>Bacillati</taxon>
        <taxon>Actinomycetota</taxon>
        <taxon>Actinomycetes</taxon>
        <taxon>Mycobacteriales</taxon>
        <taxon>Gordoniaceae</taxon>
        <taxon>Gordonia</taxon>
    </lineage>
</organism>
<comment type="caution">
    <text evidence="3">The sequence shown here is derived from an EMBL/GenBank/DDBJ whole genome shotgun (WGS) entry which is preliminary data.</text>
</comment>
<feature type="domain" description="Erythromycin biosynthesis protein CIII-like C-terminal" evidence="2">
    <location>
        <begin position="292"/>
        <end position="390"/>
    </location>
</feature>
<gene>
    <name evidence="3" type="ORF">GCM10010528_19280</name>
</gene>
<dbReference type="Pfam" id="PF06722">
    <property type="entry name" value="EryCIII-like_C"/>
    <property type="match status" value="1"/>
</dbReference>
<name>A0ABP6LBM4_9ACTN</name>
<dbReference type="PANTHER" id="PTHR21015">
    <property type="entry name" value="UDP-N-ACETYLGLUCOSAMINE--N-ACETYLMURAMYL-(PENTAPEPTIDE) PYROPHOSPHORYL-UNDECAPRENOL N-ACETYLGLUCOSAMINE TRANSFERASE 1"/>
    <property type="match status" value="1"/>
</dbReference>
<evidence type="ECO:0000313" key="4">
    <source>
        <dbReference type="Proteomes" id="UP001501035"/>
    </source>
</evidence>
<protein>
    <recommendedName>
        <fullName evidence="2">Erythromycin biosynthesis protein CIII-like C-terminal domain-containing protein</fullName>
    </recommendedName>
</protein>
<sequence>MRVALVAGDEAGHAFPAFALAQQFTDAGHDATVYTGVRWSDVELGRASIAELAGLAAAVGDDDSDAGAKLSTRAARMAVRLAPDLRGSYDVVISDVITRAGAWAADLVGLPWIELSPHPLYEQSCGLPPIGMGLAAGHGTGGRLRDRLLRAMSARAIATGRQQRVRARASIGLTAPEHPAARLIATWPALEVRRPDWPADAHIVGPLLWEPTQQLFDVPPSADPLVMVAPSTAVIGRDGLVDAALRALGTDVLGLSARVVLSGLGMPSAHECRAGAGARIAKLVTGTGRQDAVLAEASALICGAGHGMLAKALGAGVPVVMLPGGGDQPELAARVSRLGAGLTVRTPDPDVIAAAVRRVLGEPDFRAAARAVAASGAAIVDPVAVVERAVADGLS</sequence>
<dbReference type="Proteomes" id="UP001501035">
    <property type="component" value="Unassembled WGS sequence"/>
</dbReference>
<accession>A0ABP6LBM4</accession>
<evidence type="ECO:0000259" key="2">
    <source>
        <dbReference type="Pfam" id="PF06722"/>
    </source>
</evidence>
<dbReference type="Gene3D" id="3.40.50.2000">
    <property type="entry name" value="Glycogen Phosphorylase B"/>
    <property type="match status" value="2"/>
</dbReference>
<dbReference type="RefSeq" id="WP_290705787.1">
    <property type="nucleotide sequence ID" value="NZ_BAAAVS010000024.1"/>
</dbReference>
<keyword evidence="4" id="KW-1185">Reference proteome</keyword>